<dbReference type="STRING" id="158441.A0A226F6A2"/>
<proteinExistence type="inferred from homology"/>
<dbReference type="EMBL" id="LNIX01000001">
    <property type="protein sequence ID" value="OXA64974.1"/>
    <property type="molecule type" value="Genomic_DNA"/>
</dbReference>
<dbReference type="EC" id="4.2.1.1" evidence="3 8"/>
<keyword evidence="11" id="KW-1185">Reference proteome</keyword>
<keyword evidence="5 8" id="KW-0862">Zinc</keyword>
<comment type="similarity">
    <text evidence="2 8">Belongs to the alpha-carbonic anhydrase family.</text>
</comment>
<dbReference type="Gene3D" id="3.10.200.10">
    <property type="entry name" value="Alpha carbonic anhydrase"/>
    <property type="match status" value="1"/>
</dbReference>
<organism evidence="10 11">
    <name type="scientific">Folsomia candida</name>
    <name type="common">Springtail</name>
    <dbReference type="NCBI Taxonomy" id="158441"/>
    <lineage>
        <taxon>Eukaryota</taxon>
        <taxon>Metazoa</taxon>
        <taxon>Ecdysozoa</taxon>
        <taxon>Arthropoda</taxon>
        <taxon>Hexapoda</taxon>
        <taxon>Collembola</taxon>
        <taxon>Entomobryomorpha</taxon>
        <taxon>Isotomoidea</taxon>
        <taxon>Isotomidae</taxon>
        <taxon>Proisotominae</taxon>
        <taxon>Folsomia</taxon>
    </lineage>
</organism>
<feature type="domain" description="Alpha-carbonic anhydrase" evidence="9">
    <location>
        <begin position="27"/>
        <end position="295"/>
    </location>
</feature>
<dbReference type="PROSITE" id="PS00162">
    <property type="entry name" value="ALPHA_CA_1"/>
    <property type="match status" value="1"/>
</dbReference>
<evidence type="ECO:0000256" key="6">
    <source>
        <dbReference type="ARBA" id="ARBA00023239"/>
    </source>
</evidence>
<keyword evidence="4 8" id="KW-0479">Metal-binding</keyword>
<dbReference type="PANTHER" id="PTHR18952:SF265">
    <property type="entry name" value="CARBONIC ANHYDRASE"/>
    <property type="match status" value="1"/>
</dbReference>
<evidence type="ECO:0000256" key="8">
    <source>
        <dbReference type="RuleBase" id="RU367011"/>
    </source>
</evidence>
<dbReference type="AlphaFoldDB" id="A0A226F6A2"/>
<dbReference type="SUPFAM" id="SSF51069">
    <property type="entry name" value="Carbonic anhydrase"/>
    <property type="match status" value="1"/>
</dbReference>
<comment type="cofactor">
    <cofactor evidence="8">
        <name>Zn(2+)</name>
        <dbReference type="ChEBI" id="CHEBI:29105"/>
    </cofactor>
</comment>
<sequence length="298" mass="33606">MLNLYILCVTVLSQYPNFSLQSTAENATFCYDDPSCGPKSAEFWPGICQTGTRQSPINLPHNINTIRESRSHPRALNFRGYKENGFFIRNNGHSIQVSFNNNLTSSSEMSGYGLDGEYVFAQAHFHWGKDIEIGGSEHTINGRHFPMEVHLVHYNKKYPSYSVASGTTTDDARALAVLAVFLEPVLLGQSSNSAFSLIANHLPDKYQTTGVPVNHEIDLAFFLPKVDDTIYRYLGSLTTPSCTQSVEWTVIPEPIPVHASDYWKFHLVRDEENQPLSQNYRPVQPLYGRNVEVFHKSL</sequence>
<evidence type="ECO:0000256" key="2">
    <source>
        <dbReference type="ARBA" id="ARBA00010718"/>
    </source>
</evidence>
<evidence type="ECO:0000256" key="5">
    <source>
        <dbReference type="ARBA" id="ARBA00022833"/>
    </source>
</evidence>
<name>A0A226F6A2_FOLCA</name>
<dbReference type="PROSITE" id="PS51144">
    <property type="entry name" value="ALPHA_CA_2"/>
    <property type="match status" value="1"/>
</dbReference>
<dbReference type="Pfam" id="PF00194">
    <property type="entry name" value="Carb_anhydrase"/>
    <property type="match status" value="1"/>
</dbReference>
<evidence type="ECO:0000313" key="10">
    <source>
        <dbReference type="EMBL" id="OXA64974.1"/>
    </source>
</evidence>
<dbReference type="CDD" id="cd00326">
    <property type="entry name" value="alpha_CA"/>
    <property type="match status" value="1"/>
</dbReference>
<dbReference type="Proteomes" id="UP000198287">
    <property type="component" value="Unassembled WGS sequence"/>
</dbReference>
<dbReference type="GO" id="GO:0004089">
    <property type="term" value="F:carbonate dehydratase activity"/>
    <property type="evidence" value="ECO:0007669"/>
    <property type="project" value="UniProtKB-UniRule"/>
</dbReference>
<evidence type="ECO:0000256" key="7">
    <source>
        <dbReference type="ARBA" id="ARBA00048348"/>
    </source>
</evidence>
<dbReference type="InterPro" id="IPR018338">
    <property type="entry name" value="Carbonic_anhydrase_a-class_CS"/>
</dbReference>
<dbReference type="OrthoDB" id="429145at2759"/>
<comment type="catalytic activity">
    <reaction evidence="7 8">
        <text>hydrogencarbonate + H(+) = CO2 + H2O</text>
        <dbReference type="Rhea" id="RHEA:10748"/>
        <dbReference type="ChEBI" id="CHEBI:15377"/>
        <dbReference type="ChEBI" id="CHEBI:15378"/>
        <dbReference type="ChEBI" id="CHEBI:16526"/>
        <dbReference type="ChEBI" id="CHEBI:17544"/>
        <dbReference type="EC" id="4.2.1.1"/>
    </reaction>
</comment>
<dbReference type="SMART" id="SM01057">
    <property type="entry name" value="Carb_anhydrase"/>
    <property type="match status" value="1"/>
</dbReference>
<comment type="function">
    <text evidence="1 8">Reversible hydration of carbon dioxide.</text>
</comment>
<evidence type="ECO:0000256" key="4">
    <source>
        <dbReference type="ARBA" id="ARBA00022723"/>
    </source>
</evidence>
<dbReference type="GO" id="GO:0008270">
    <property type="term" value="F:zinc ion binding"/>
    <property type="evidence" value="ECO:0007669"/>
    <property type="project" value="UniProtKB-UniRule"/>
</dbReference>
<comment type="caution">
    <text evidence="10">The sequence shown here is derived from an EMBL/GenBank/DDBJ whole genome shotgun (WGS) entry which is preliminary data.</text>
</comment>
<evidence type="ECO:0000256" key="3">
    <source>
        <dbReference type="ARBA" id="ARBA00012925"/>
    </source>
</evidence>
<dbReference type="InterPro" id="IPR001148">
    <property type="entry name" value="CA_dom"/>
</dbReference>
<reference evidence="10 11" key="1">
    <citation type="submission" date="2015-12" db="EMBL/GenBank/DDBJ databases">
        <title>The genome of Folsomia candida.</title>
        <authorList>
            <person name="Faddeeva A."/>
            <person name="Derks M.F."/>
            <person name="Anvar Y."/>
            <person name="Smit S."/>
            <person name="Van Straalen N."/>
            <person name="Roelofs D."/>
        </authorList>
    </citation>
    <scope>NUCLEOTIDE SEQUENCE [LARGE SCALE GENOMIC DNA]</scope>
    <source>
        <strain evidence="10 11">VU population</strain>
        <tissue evidence="10">Whole body</tissue>
    </source>
</reference>
<dbReference type="PANTHER" id="PTHR18952">
    <property type="entry name" value="CARBONIC ANHYDRASE"/>
    <property type="match status" value="1"/>
</dbReference>
<evidence type="ECO:0000259" key="9">
    <source>
        <dbReference type="PROSITE" id="PS51144"/>
    </source>
</evidence>
<dbReference type="InterPro" id="IPR023561">
    <property type="entry name" value="Carbonic_anhydrase_a-class"/>
</dbReference>
<dbReference type="InterPro" id="IPR036398">
    <property type="entry name" value="CA_dom_sf"/>
</dbReference>
<dbReference type="OMA" id="SENHRPR"/>
<protein>
    <recommendedName>
        <fullName evidence="3 8">Carbonic anhydrase</fullName>
        <ecNumber evidence="3 8">4.2.1.1</ecNumber>
    </recommendedName>
</protein>
<accession>A0A226F6A2</accession>
<keyword evidence="6 8" id="KW-0456">Lyase</keyword>
<gene>
    <name evidence="10" type="ORF">Fcan01_03306</name>
</gene>
<dbReference type="GO" id="GO:0005886">
    <property type="term" value="C:plasma membrane"/>
    <property type="evidence" value="ECO:0007669"/>
    <property type="project" value="TreeGrafter"/>
</dbReference>
<evidence type="ECO:0000256" key="1">
    <source>
        <dbReference type="ARBA" id="ARBA00002904"/>
    </source>
</evidence>
<evidence type="ECO:0000313" key="11">
    <source>
        <dbReference type="Proteomes" id="UP000198287"/>
    </source>
</evidence>